<evidence type="ECO:0000256" key="1">
    <source>
        <dbReference type="SAM" id="MobiDB-lite"/>
    </source>
</evidence>
<feature type="compositionally biased region" description="Low complexity" evidence="1">
    <location>
        <begin position="69"/>
        <end position="80"/>
    </location>
</feature>
<evidence type="ECO:0000313" key="2">
    <source>
        <dbReference type="EMBL" id="CAD7002056.1"/>
    </source>
</evidence>
<gene>
    <name evidence="2" type="ORF">CCAP1982_LOCUS10544</name>
</gene>
<protein>
    <submittedName>
        <fullName evidence="2">(Mediterranean fruit fly) hypothetical protein</fullName>
    </submittedName>
</protein>
<dbReference type="AlphaFoldDB" id="A0A811UWL6"/>
<name>A0A811UWL6_CERCA</name>
<accession>A0A811UWL6</accession>
<dbReference type="OrthoDB" id="48943at2759"/>
<organism evidence="2 3">
    <name type="scientific">Ceratitis capitata</name>
    <name type="common">Mediterranean fruit fly</name>
    <name type="synonym">Tephritis capitata</name>
    <dbReference type="NCBI Taxonomy" id="7213"/>
    <lineage>
        <taxon>Eukaryota</taxon>
        <taxon>Metazoa</taxon>
        <taxon>Ecdysozoa</taxon>
        <taxon>Arthropoda</taxon>
        <taxon>Hexapoda</taxon>
        <taxon>Insecta</taxon>
        <taxon>Pterygota</taxon>
        <taxon>Neoptera</taxon>
        <taxon>Endopterygota</taxon>
        <taxon>Diptera</taxon>
        <taxon>Brachycera</taxon>
        <taxon>Muscomorpha</taxon>
        <taxon>Tephritoidea</taxon>
        <taxon>Tephritidae</taxon>
        <taxon>Ceratitis</taxon>
        <taxon>Ceratitis</taxon>
    </lineage>
</organism>
<sequence length="148" mass="16677">MNKKPPYHDHEHGVFTTKQKGIGTTVSMPLITSKVYLTDNEIKSGNIITSDDAVDQKEANKVKERKNNTKQQQNNSNNKSGDLSPLAHSSTKDVHVINHQHHKSAFKSNVMDNLDNSRADDNEDQILQDSQLLAKSEYSLAMYFIIII</sequence>
<evidence type="ECO:0000313" key="3">
    <source>
        <dbReference type="Proteomes" id="UP000606786"/>
    </source>
</evidence>
<proteinExistence type="predicted"/>
<feature type="region of interest" description="Disordered" evidence="1">
    <location>
        <begin position="46"/>
        <end position="95"/>
    </location>
</feature>
<dbReference type="EMBL" id="CAJHJT010000023">
    <property type="protein sequence ID" value="CAD7002056.1"/>
    <property type="molecule type" value="Genomic_DNA"/>
</dbReference>
<comment type="caution">
    <text evidence="2">The sequence shown here is derived from an EMBL/GenBank/DDBJ whole genome shotgun (WGS) entry which is preliminary data.</text>
</comment>
<reference evidence="2" key="1">
    <citation type="submission" date="2020-11" db="EMBL/GenBank/DDBJ databases">
        <authorList>
            <person name="Whitehead M."/>
        </authorList>
    </citation>
    <scope>NUCLEOTIDE SEQUENCE</scope>
    <source>
        <strain evidence="2">EGII</strain>
    </source>
</reference>
<keyword evidence="3" id="KW-1185">Reference proteome</keyword>
<dbReference type="Proteomes" id="UP000606786">
    <property type="component" value="Unassembled WGS sequence"/>
</dbReference>
<feature type="compositionally biased region" description="Basic and acidic residues" evidence="1">
    <location>
        <begin position="54"/>
        <end position="67"/>
    </location>
</feature>